<keyword evidence="7 15" id="KW-0479">Metal-binding</keyword>
<dbReference type="SMART" id="SM00896">
    <property type="entry name" value="FDX-ACB"/>
    <property type="match status" value="1"/>
</dbReference>
<keyword evidence="13 15" id="KW-0030">Aminoacyl-tRNA synthetase</keyword>
<keyword evidence="5 16" id="KW-0820">tRNA-binding</keyword>
<evidence type="ECO:0000256" key="7">
    <source>
        <dbReference type="ARBA" id="ARBA00022723"/>
    </source>
</evidence>
<dbReference type="Gene3D" id="2.40.50.140">
    <property type="entry name" value="Nucleic acid-binding proteins"/>
    <property type="match status" value="1"/>
</dbReference>
<dbReference type="Gene3D" id="3.30.56.10">
    <property type="match status" value="2"/>
</dbReference>
<dbReference type="SUPFAM" id="SSF55681">
    <property type="entry name" value="Class II aaRS and biotin synthetases"/>
    <property type="match status" value="1"/>
</dbReference>
<dbReference type="InterPro" id="IPR033714">
    <property type="entry name" value="tRNA_bind_bactPheRS"/>
</dbReference>
<dbReference type="Pfam" id="PF03483">
    <property type="entry name" value="B3_4"/>
    <property type="match status" value="1"/>
</dbReference>
<dbReference type="NCBIfam" id="NF045760">
    <property type="entry name" value="YtpR"/>
    <property type="match status" value="1"/>
</dbReference>
<dbReference type="SUPFAM" id="SSF50249">
    <property type="entry name" value="Nucleic acid-binding proteins"/>
    <property type="match status" value="1"/>
</dbReference>
<dbReference type="EMBL" id="BAABKE010000001">
    <property type="protein sequence ID" value="GAA5094134.1"/>
    <property type="molecule type" value="Genomic_DNA"/>
</dbReference>
<evidence type="ECO:0000256" key="8">
    <source>
        <dbReference type="ARBA" id="ARBA00022741"/>
    </source>
</evidence>
<dbReference type="InterPro" id="IPR041616">
    <property type="entry name" value="PheRS_beta_core"/>
</dbReference>
<evidence type="ECO:0000256" key="9">
    <source>
        <dbReference type="ARBA" id="ARBA00022840"/>
    </source>
</evidence>
<dbReference type="InterPro" id="IPR045864">
    <property type="entry name" value="aa-tRNA-synth_II/BPL/LPL"/>
</dbReference>
<dbReference type="InterPro" id="IPR020825">
    <property type="entry name" value="Phe-tRNA_synthase-like_B3/B4"/>
</dbReference>
<dbReference type="GO" id="GO:0016874">
    <property type="term" value="F:ligase activity"/>
    <property type="evidence" value="ECO:0007669"/>
    <property type="project" value="UniProtKB-KW"/>
</dbReference>
<evidence type="ECO:0000256" key="2">
    <source>
        <dbReference type="ARBA" id="ARBA00008653"/>
    </source>
</evidence>
<dbReference type="InterPro" id="IPR002547">
    <property type="entry name" value="tRNA-bd_dom"/>
</dbReference>
<dbReference type="PROSITE" id="PS51447">
    <property type="entry name" value="FDX_ACB"/>
    <property type="match status" value="1"/>
</dbReference>
<dbReference type="SUPFAM" id="SSF46955">
    <property type="entry name" value="Putative DNA-binding domain"/>
    <property type="match status" value="1"/>
</dbReference>
<dbReference type="Pfam" id="PF01588">
    <property type="entry name" value="tRNA_bind"/>
    <property type="match status" value="1"/>
</dbReference>
<comment type="subunit">
    <text evidence="3 15">Tetramer of two alpha and two beta subunits.</text>
</comment>
<dbReference type="InterPro" id="IPR036690">
    <property type="entry name" value="Fdx_antiC-bd_sf"/>
</dbReference>
<keyword evidence="4 15" id="KW-0963">Cytoplasm</keyword>
<evidence type="ECO:0000256" key="16">
    <source>
        <dbReference type="PROSITE-ProRule" id="PRU00209"/>
    </source>
</evidence>
<dbReference type="InterPro" id="IPR005146">
    <property type="entry name" value="B3/B4_tRNA-bd"/>
</dbReference>
<feature type="binding site" evidence="15">
    <location>
        <position position="460"/>
    </location>
    <ligand>
        <name>Mg(2+)</name>
        <dbReference type="ChEBI" id="CHEBI:18420"/>
        <note>shared with alpha subunit</note>
    </ligand>
</feature>
<evidence type="ECO:0000256" key="6">
    <source>
        <dbReference type="ARBA" id="ARBA00022598"/>
    </source>
</evidence>
<evidence type="ECO:0000256" key="12">
    <source>
        <dbReference type="ARBA" id="ARBA00022917"/>
    </source>
</evidence>
<accession>A0ABP9MEB6</accession>
<dbReference type="CDD" id="cd02796">
    <property type="entry name" value="tRNA_bind_bactPheRS"/>
    <property type="match status" value="1"/>
</dbReference>
<evidence type="ECO:0000256" key="13">
    <source>
        <dbReference type="ARBA" id="ARBA00023146"/>
    </source>
</evidence>
<dbReference type="Proteomes" id="UP001500631">
    <property type="component" value="Unassembled WGS sequence"/>
</dbReference>
<gene>
    <name evidence="15 20" type="primary">pheT</name>
    <name evidence="20" type="ORF">GCM10023338_01990</name>
</gene>
<dbReference type="Pfam" id="PF03484">
    <property type="entry name" value="B5"/>
    <property type="match status" value="1"/>
</dbReference>
<evidence type="ECO:0000256" key="10">
    <source>
        <dbReference type="ARBA" id="ARBA00022842"/>
    </source>
</evidence>
<evidence type="ECO:0000259" key="19">
    <source>
        <dbReference type="PROSITE" id="PS51483"/>
    </source>
</evidence>
<dbReference type="CDD" id="cd00769">
    <property type="entry name" value="PheRS_beta_core"/>
    <property type="match status" value="1"/>
</dbReference>
<dbReference type="InterPro" id="IPR012340">
    <property type="entry name" value="NA-bd_OB-fold"/>
</dbReference>
<evidence type="ECO:0000313" key="20">
    <source>
        <dbReference type="EMBL" id="GAA5094134.1"/>
    </source>
</evidence>
<dbReference type="RefSeq" id="WP_077925908.1">
    <property type="nucleotide sequence ID" value="NZ_BAABKE010000001.1"/>
</dbReference>
<comment type="cofactor">
    <cofactor evidence="15">
        <name>Mg(2+)</name>
        <dbReference type="ChEBI" id="CHEBI:18420"/>
    </cofactor>
    <text evidence="15">Binds 2 magnesium ions per tetramer.</text>
</comment>
<feature type="domain" description="FDX-ACB" evidence="18">
    <location>
        <begin position="695"/>
        <end position="787"/>
    </location>
</feature>
<evidence type="ECO:0000256" key="3">
    <source>
        <dbReference type="ARBA" id="ARBA00011209"/>
    </source>
</evidence>
<dbReference type="SMART" id="SM00873">
    <property type="entry name" value="B3_4"/>
    <property type="match status" value="1"/>
</dbReference>
<dbReference type="InterPro" id="IPR045060">
    <property type="entry name" value="Phe-tRNA-ligase_IIc_bsu"/>
</dbReference>
<dbReference type="InterPro" id="IPR009061">
    <property type="entry name" value="DNA-bd_dom_put_sf"/>
</dbReference>
<reference evidence="21" key="1">
    <citation type="journal article" date="2019" name="Int. J. Syst. Evol. Microbiol.">
        <title>The Global Catalogue of Microorganisms (GCM) 10K type strain sequencing project: providing services to taxonomists for standard genome sequencing and annotation.</title>
        <authorList>
            <consortium name="The Broad Institute Genomics Platform"/>
            <consortium name="The Broad Institute Genome Sequencing Center for Infectious Disease"/>
            <person name="Wu L."/>
            <person name="Ma J."/>
        </authorList>
    </citation>
    <scope>NUCLEOTIDE SEQUENCE [LARGE SCALE GENOMIC DNA]</scope>
    <source>
        <strain evidence="21">JCM 18424</strain>
    </source>
</reference>
<keyword evidence="9 15" id="KW-0067">ATP-binding</keyword>
<comment type="subcellular location">
    <subcellularLocation>
        <location evidence="1 15">Cytoplasm</location>
    </subcellularLocation>
</comment>
<dbReference type="InterPro" id="IPR005121">
    <property type="entry name" value="Fdx_antiC-bd"/>
</dbReference>
<proteinExistence type="inferred from homology"/>
<dbReference type="PANTHER" id="PTHR10947:SF0">
    <property type="entry name" value="PHENYLALANINE--TRNA LIGASE BETA SUBUNIT"/>
    <property type="match status" value="1"/>
</dbReference>
<dbReference type="PANTHER" id="PTHR10947">
    <property type="entry name" value="PHENYLALANYL-TRNA SYNTHETASE BETA CHAIN AND LEUCINE-RICH REPEAT-CONTAINING PROTEIN 47"/>
    <property type="match status" value="1"/>
</dbReference>
<evidence type="ECO:0000256" key="14">
    <source>
        <dbReference type="ARBA" id="ARBA00049255"/>
    </source>
</evidence>
<dbReference type="PROSITE" id="PS51483">
    <property type="entry name" value="B5"/>
    <property type="match status" value="1"/>
</dbReference>
<organism evidence="20 21">
    <name type="scientific">Wohlfahrtiimonas larvae</name>
    <dbReference type="NCBI Taxonomy" id="1157986"/>
    <lineage>
        <taxon>Bacteria</taxon>
        <taxon>Pseudomonadati</taxon>
        <taxon>Pseudomonadota</taxon>
        <taxon>Gammaproteobacteria</taxon>
        <taxon>Cardiobacteriales</taxon>
        <taxon>Ignatzschineriaceae</taxon>
        <taxon>Wohlfahrtiimonas</taxon>
    </lineage>
</organism>
<evidence type="ECO:0000256" key="15">
    <source>
        <dbReference type="HAMAP-Rule" id="MF_00283"/>
    </source>
</evidence>
<name>A0ABP9MEB6_9GAMM</name>
<evidence type="ECO:0000313" key="21">
    <source>
        <dbReference type="Proteomes" id="UP001500631"/>
    </source>
</evidence>
<evidence type="ECO:0000256" key="5">
    <source>
        <dbReference type="ARBA" id="ARBA00022555"/>
    </source>
</evidence>
<dbReference type="Gene3D" id="3.30.70.380">
    <property type="entry name" value="Ferrodoxin-fold anticodon-binding domain"/>
    <property type="match status" value="1"/>
</dbReference>
<keyword evidence="10 15" id="KW-0460">Magnesium</keyword>
<keyword evidence="6 15" id="KW-0436">Ligase</keyword>
<keyword evidence="21" id="KW-1185">Reference proteome</keyword>
<sequence>MKISISWLKEWIDEIPQNTSNHLTMLGLEVDSEELAAPEFTNIVVGEVLTVEPHPDADKLRVTTVNVGEAEPLQIVCGAPNVAVGIKVPTAVIGAVLPGDFKIKKSKLRGVESYGMLCSARELGLSDDHAGLMILAEDAPIGKDFREYYNLNDMIYEIDLTPNRGDCLSVYGVARDVALSTGTAIKALPEHEIAVTIADKIDVNVADTEACPRYLGRMITGLDMNAETPLWMKERLRRAGTRPHGILVDITNYVMLELGQPLHAFDASKIKGAIKVRQSEAGEQVVLLNDDTLTLKANTLLITDDEKTVALAGIMGAANSVCVDQTTSVFLESAWFNPLAIAGRAREYGLHTDASHRFERGVDFNLPMTALEYATHLLVTLAKGQAGEVTIAENTALLPKKEAIKVRFERINQIVGRSYSVERITEILSRIGEVTVADDHVVLVPPSHRFDIEIEEDLIEEIARIDGYDNIGALFNNSISTMTPFTEFKTPVNQFKNVLVDRGYNEVITMSFIAPKWQAIIDPSQAPIVLKNPISADLSVMRTTLAAGLISTIDYNLKRQQKRVRVFESGLTFKGNIDNVEQKAYLGGAVTGDVLPEQWGEKARKVDFFDVKNDVEAMLALSADAKDINFVAKAFDLLHPGQSAEILIKGEPAGYLGKIHPKVAKALDVSTEIYLFELNLAVMQMTVPTVFKPLSKFPSSRRDLTLVVPQDMTVDTVINAMTQIKSSLLQSVQLFDIYNFAKEDRYEKSFSFGLIFQNDAENIKDEEIDTILNNILENLKQIQVFLRQ</sequence>
<evidence type="ECO:0000259" key="18">
    <source>
        <dbReference type="PROSITE" id="PS51447"/>
    </source>
</evidence>
<dbReference type="PROSITE" id="PS50886">
    <property type="entry name" value="TRBD"/>
    <property type="match status" value="1"/>
</dbReference>
<dbReference type="SUPFAM" id="SSF54991">
    <property type="entry name" value="Anticodon-binding domain of PheRS"/>
    <property type="match status" value="1"/>
</dbReference>
<comment type="caution">
    <text evidence="20">The sequence shown here is derived from an EMBL/GenBank/DDBJ whole genome shotgun (WGS) entry which is preliminary data.</text>
</comment>
<feature type="domain" description="B5" evidence="19">
    <location>
        <begin position="399"/>
        <end position="473"/>
    </location>
</feature>
<feature type="binding site" evidence="15">
    <location>
        <position position="457"/>
    </location>
    <ligand>
        <name>Mg(2+)</name>
        <dbReference type="ChEBI" id="CHEBI:18420"/>
        <note>shared with alpha subunit</note>
    </ligand>
</feature>
<feature type="domain" description="TRNA-binding" evidence="17">
    <location>
        <begin position="37"/>
        <end position="146"/>
    </location>
</feature>
<evidence type="ECO:0000256" key="11">
    <source>
        <dbReference type="ARBA" id="ARBA00022884"/>
    </source>
</evidence>
<feature type="binding site" evidence="15">
    <location>
        <position position="461"/>
    </location>
    <ligand>
        <name>Mg(2+)</name>
        <dbReference type="ChEBI" id="CHEBI:18420"/>
        <note>shared with alpha subunit</note>
    </ligand>
</feature>
<keyword evidence="8 15" id="KW-0547">Nucleotide-binding</keyword>
<dbReference type="SUPFAM" id="SSF56037">
    <property type="entry name" value="PheT/TilS domain"/>
    <property type="match status" value="1"/>
</dbReference>
<dbReference type="Pfam" id="PF03147">
    <property type="entry name" value="FDX-ACB"/>
    <property type="match status" value="1"/>
</dbReference>
<dbReference type="EC" id="6.1.1.20" evidence="15"/>
<comment type="similarity">
    <text evidence="2 15">Belongs to the phenylalanyl-tRNA synthetase beta subunit family. Type 1 subfamily.</text>
</comment>
<dbReference type="HAMAP" id="MF_00283">
    <property type="entry name" value="Phe_tRNA_synth_beta1"/>
    <property type="match status" value="1"/>
</dbReference>
<evidence type="ECO:0000259" key="17">
    <source>
        <dbReference type="PROSITE" id="PS50886"/>
    </source>
</evidence>
<dbReference type="Gene3D" id="3.50.40.10">
    <property type="entry name" value="Phenylalanyl-trna Synthetase, Chain B, domain 3"/>
    <property type="match status" value="1"/>
</dbReference>
<dbReference type="InterPro" id="IPR005147">
    <property type="entry name" value="tRNA_synthase_B5-dom"/>
</dbReference>
<dbReference type="NCBIfam" id="TIGR00472">
    <property type="entry name" value="pheT_bact"/>
    <property type="match status" value="1"/>
</dbReference>
<dbReference type="InterPro" id="IPR004532">
    <property type="entry name" value="Phe-tRNA-ligase_IIc_bsu_bact"/>
</dbReference>
<keyword evidence="11 16" id="KW-0694">RNA-binding</keyword>
<feature type="binding site" evidence="15">
    <location>
        <position position="451"/>
    </location>
    <ligand>
        <name>Mg(2+)</name>
        <dbReference type="ChEBI" id="CHEBI:18420"/>
        <note>shared with alpha subunit</note>
    </ligand>
</feature>
<dbReference type="SMART" id="SM00874">
    <property type="entry name" value="B5"/>
    <property type="match status" value="1"/>
</dbReference>
<comment type="catalytic activity">
    <reaction evidence="14 15">
        <text>tRNA(Phe) + L-phenylalanine + ATP = L-phenylalanyl-tRNA(Phe) + AMP + diphosphate + H(+)</text>
        <dbReference type="Rhea" id="RHEA:19413"/>
        <dbReference type="Rhea" id="RHEA-COMP:9668"/>
        <dbReference type="Rhea" id="RHEA-COMP:9699"/>
        <dbReference type="ChEBI" id="CHEBI:15378"/>
        <dbReference type="ChEBI" id="CHEBI:30616"/>
        <dbReference type="ChEBI" id="CHEBI:33019"/>
        <dbReference type="ChEBI" id="CHEBI:58095"/>
        <dbReference type="ChEBI" id="CHEBI:78442"/>
        <dbReference type="ChEBI" id="CHEBI:78531"/>
        <dbReference type="ChEBI" id="CHEBI:456215"/>
        <dbReference type="EC" id="6.1.1.20"/>
    </reaction>
</comment>
<evidence type="ECO:0000256" key="4">
    <source>
        <dbReference type="ARBA" id="ARBA00022490"/>
    </source>
</evidence>
<keyword evidence="12 15" id="KW-0648">Protein biosynthesis</keyword>
<evidence type="ECO:0000256" key="1">
    <source>
        <dbReference type="ARBA" id="ARBA00004496"/>
    </source>
</evidence>
<dbReference type="Pfam" id="PF17759">
    <property type="entry name" value="tRNA_synthFbeta"/>
    <property type="match status" value="1"/>
</dbReference>
<dbReference type="Gene3D" id="3.30.930.10">
    <property type="entry name" value="Bira Bifunctional Protein, Domain 2"/>
    <property type="match status" value="1"/>
</dbReference>
<protein>
    <recommendedName>
        <fullName evidence="15">Phenylalanine--tRNA ligase beta subunit</fullName>
        <ecNumber evidence="15">6.1.1.20</ecNumber>
    </recommendedName>
    <alternativeName>
        <fullName evidence="15">Phenylalanyl-tRNA synthetase beta subunit</fullName>
        <shortName evidence="15">PheRS</shortName>
    </alternativeName>
</protein>